<feature type="domain" description="BEACH-type PH" evidence="5">
    <location>
        <begin position="2539"/>
        <end position="2664"/>
    </location>
</feature>
<dbReference type="InterPro" id="IPR051944">
    <property type="entry name" value="BEACH_domain_protein"/>
</dbReference>
<feature type="compositionally biased region" description="Low complexity" evidence="3">
    <location>
        <begin position="2511"/>
        <end position="2521"/>
    </location>
</feature>
<dbReference type="SUPFAM" id="SSF48371">
    <property type="entry name" value="ARM repeat"/>
    <property type="match status" value="1"/>
</dbReference>
<dbReference type="InterPro" id="IPR013320">
    <property type="entry name" value="ConA-like_dom_sf"/>
</dbReference>
<feature type="compositionally biased region" description="Polar residues" evidence="3">
    <location>
        <begin position="184"/>
        <end position="195"/>
    </location>
</feature>
<evidence type="ECO:0000313" key="6">
    <source>
        <dbReference type="EMBL" id="SBP52239.1"/>
    </source>
</evidence>
<gene>
    <name evidence="6" type="primary">WDFY3</name>
</gene>
<dbReference type="SUPFAM" id="SSF49899">
    <property type="entry name" value="Concanavalin A-like lectins/glucanases"/>
    <property type="match status" value="1"/>
</dbReference>
<feature type="region of interest" description="Disordered" evidence="3">
    <location>
        <begin position="169"/>
        <end position="196"/>
    </location>
</feature>
<organism evidence="6">
    <name type="scientific">Nothobranchius furzeri</name>
    <name type="common">Turquoise killifish</name>
    <dbReference type="NCBI Taxonomy" id="105023"/>
    <lineage>
        <taxon>Eukaryota</taxon>
        <taxon>Metazoa</taxon>
        <taxon>Chordata</taxon>
        <taxon>Craniata</taxon>
        <taxon>Vertebrata</taxon>
        <taxon>Euteleostomi</taxon>
        <taxon>Actinopterygii</taxon>
        <taxon>Neopterygii</taxon>
        <taxon>Teleostei</taxon>
        <taxon>Neoteleostei</taxon>
        <taxon>Acanthomorphata</taxon>
        <taxon>Ovalentaria</taxon>
        <taxon>Atherinomorphae</taxon>
        <taxon>Cyprinodontiformes</taxon>
        <taxon>Nothobranchiidae</taxon>
        <taxon>Nothobranchius</taxon>
    </lineage>
</organism>
<name>A0A1A8AAZ8_NOTFU</name>
<feature type="compositionally biased region" description="Polar residues" evidence="3">
    <location>
        <begin position="2989"/>
        <end position="2999"/>
    </location>
</feature>
<feature type="region of interest" description="Disordered" evidence="3">
    <location>
        <begin position="2980"/>
        <end position="2999"/>
    </location>
</feature>
<dbReference type="CDD" id="cd06071">
    <property type="entry name" value="Beach"/>
    <property type="match status" value="1"/>
</dbReference>
<dbReference type="Gene3D" id="2.30.29.30">
    <property type="entry name" value="Pleckstrin-homology domain (PH domain)/Phosphotyrosine-binding domain (PTB)"/>
    <property type="match status" value="1"/>
</dbReference>
<feature type="compositionally biased region" description="Pro residues" evidence="3">
    <location>
        <begin position="172"/>
        <end position="183"/>
    </location>
</feature>
<feature type="domain" description="BEACH" evidence="4">
    <location>
        <begin position="2691"/>
        <end position="2984"/>
    </location>
</feature>
<reference evidence="6" key="2">
    <citation type="submission" date="2016-06" db="EMBL/GenBank/DDBJ databases">
        <title>The genome of a short-lived fish provides insights into sex chromosome evolution and the genetic control of aging.</title>
        <authorList>
            <person name="Reichwald K."/>
            <person name="Felder M."/>
            <person name="Petzold A."/>
            <person name="Koch P."/>
            <person name="Groth M."/>
            <person name="Platzer M."/>
        </authorList>
    </citation>
    <scope>NUCLEOTIDE SEQUENCE</scope>
    <source>
        <tissue evidence="6">Brain</tissue>
    </source>
</reference>
<dbReference type="Pfam" id="PF23295">
    <property type="entry name" value="Arm_4"/>
    <property type="match status" value="1"/>
</dbReference>
<evidence type="ECO:0000256" key="3">
    <source>
        <dbReference type="SAM" id="MobiDB-lite"/>
    </source>
</evidence>
<dbReference type="PANTHER" id="PTHR46108">
    <property type="entry name" value="BLUE CHEESE"/>
    <property type="match status" value="1"/>
</dbReference>
<evidence type="ECO:0000256" key="1">
    <source>
        <dbReference type="ARBA" id="ARBA00022574"/>
    </source>
</evidence>
<evidence type="ECO:0000259" key="4">
    <source>
        <dbReference type="PROSITE" id="PS50197"/>
    </source>
</evidence>
<dbReference type="SUPFAM" id="SSF50729">
    <property type="entry name" value="PH domain-like"/>
    <property type="match status" value="1"/>
</dbReference>
<dbReference type="Gene3D" id="1.25.10.10">
    <property type="entry name" value="Leucine-rich Repeat Variant"/>
    <property type="match status" value="1"/>
</dbReference>
<feature type="region of interest" description="Disordered" evidence="3">
    <location>
        <begin position="2459"/>
        <end position="2482"/>
    </location>
</feature>
<dbReference type="FunFam" id="2.30.29.30:FF:000095">
    <property type="entry name" value="WD repeat and FYVE domain containing 3"/>
    <property type="match status" value="1"/>
</dbReference>
<dbReference type="PANTHER" id="PTHR46108:SF1">
    <property type="entry name" value="WD REPEAT AND FYVE DOMAIN-CONTAINING PROTEIN 3"/>
    <property type="match status" value="1"/>
</dbReference>
<dbReference type="Gene3D" id="1.10.1540.10">
    <property type="entry name" value="BEACH domain"/>
    <property type="match status" value="1"/>
</dbReference>
<dbReference type="Pfam" id="PF14844">
    <property type="entry name" value="PH_BEACH"/>
    <property type="match status" value="1"/>
</dbReference>
<reference evidence="6" key="1">
    <citation type="submission" date="2016-05" db="EMBL/GenBank/DDBJ databases">
        <authorList>
            <person name="Lavstsen T."/>
            <person name="Jespersen J.S."/>
        </authorList>
    </citation>
    <scope>NUCLEOTIDE SEQUENCE</scope>
    <source>
        <tissue evidence="6">Brain</tissue>
    </source>
</reference>
<keyword evidence="1" id="KW-0853">WD repeat</keyword>
<dbReference type="InterPro" id="IPR036372">
    <property type="entry name" value="BEACH_dom_sf"/>
</dbReference>
<dbReference type="FunFam" id="1.10.1540.10:FF:000002">
    <property type="entry name" value="WD repeat and FYVE domain containing 3"/>
    <property type="match status" value="1"/>
</dbReference>
<dbReference type="SUPFAM" id="SSF81837">
    <property type="entry name" value="BEACH domain"/>
    <property type="match status" value="1"/>
</dbReference>
<dbReference type="PROSITE" id="PS50197">
    <property type="entry name" value="BEACH"/>
    <property type="match status" value="1"/>
</dbReference>
<keyword evidence="2" id="KW-0677">Repeat</keyword>
<evidence type="ECO:0000259" key="5">
    <source>
        <dbReference type="PROSITE" id="PS51783"/>
    </source>
</evidence>
<accession>A0A1A8AAZ8</accession>
<proteinExistence type="predicted"/>
<protein>
    <submittedName>
        <fullName evidence="6">WD repeat and FYVE domain containing 3</fullName>
    </submittedName>
</protein>
<evidence type="ECO:0000256" key="2">
    <source>
        <dbReference type="ARBA" id="ARBA00022737"/>
    </source>
</evidence>
<dbReference type="InterPro" id="IPR000409">
    <property type="entry name" value="BEACH_dom"/>
</dbReference>
<dbReference type="InterPro" id="IPR011993">
    <property type="entry name" value="PH-like_dom_sf"/>
</dbReference>
<dbReference type="SMART" id="SM01026">
    <property type="entry name" value="Beach"/>
    <property type="match status" value="1"/>
</dbReference>
<dbReference type="InterPro" id="IPR023362">
    <property type="entry name" value="PH-BEACH_dom"/>
</dbReference>
<sequence>MNMVKRIMGRPRQEECSPQDNALGLMHLRRLFSELCHPPRHMTQKEQEEKLYMMLPVFNRVFGNAPPSSMMEKFSDLLQFTTQVSRLMVTEIRRRASNKSTEAASRAIVQFLEVNQSEEASRGWMLLTTINLLASSGQKTVDCMTTMSVPSTLVKCLYLFFDLPNMAEAPVGPTPPPPQPPPNQEKTPGQGQSQPELPLADRRALLQNVFVQILVKLCTFVSPAEELAQKDDLQLLFSAITSWCPPHNLPWRRSAGEVLTTISRHGLSVNVVKYIHEKECLATCVQNMQQSEDLSSLEIVEMFAGLSCFLKDSSDVSQTLLDDFRMCQGYAFLCDLMLRLEQAKEDDSKDALKDLVNLVTCLCTYGVTELKPAGLTTGAPFLLPGFVLPQPSGKGHTVRNIQAFSVLQNAFLRAKTSRLACMLLDAVGNIYAAEPANYFILESQHTLSQFAERVPKLAQAQAKYFELLEFVVFSLNYVPCKELFSVSVLLKSSTSLCCSITAVRTLLKLARHDAVFSDVLREVGLLEVLVNLLHKYAALLKEPSSQQQAHNNDQADCKNNTVADEQKQLAWLVMETLTVLLQGSNTTNTNAALFREFGGARCVHNIVKYRQCREHALLIIQQLVWSPSGDDDMGTLLGLMHSAPSSELQLKTDILRALLAVLRESHRTRTVFRKVGGFVYITSLLVAMERSLCQPPQHGWERVNQNQVFELLHTVFCTLTAAMRYEPANSHFFRTEIQYEKLADAIRLLGCFSDTKKLGPTGVFPSNAQPFQRLLEDEAAPGGCAGDSVCPTLNHCSKLFIYLYKMATDSFDSRAEQVPPCLTHETLLPSPWGTPALTRKRHGYHGTSGPPPPIKALTDLKHHLANPSHPASVSSSSDMVVIHPGAVLAMLDLLPSVSSDKQPEHALDLQLAVANILQLLVNSERNQQVLCEACLHQRLLQRCSQALCDEDHPLHPPLQRMFERLASQALQPMALREFLRLGNPLNCGAWDKKLLKQYRVHKPSSLGYDVEMRNSMTLSMEGFGPDSVFATPAEDNDQYRISRSLVRSAEDSTVPLTRVKCLVSMTTPHDIRLHGSAVTPPFVEFDTSLEGFGCLFLPSLAPLNAPTNNTNTSGVSDGAVVSGMGAGERLFPPPSGLSYSTWFCVERFSDASQAHPVRLLTLVRRATSSEQHYVCLAVVLSAKDRCLTVSTKEELLQTYSDESSEEASFYEILPCCSRFRCGELIAEGQWHHLVLVMSKGMLKNSMATLYLDGQLISTVKLHYVHSTPGGSGSTNPPVVSTVYGYVGTPPAQRQLSSLVWRLGPSHFLEEVLSATSVAAIYELGTNYVGSFQAVYPPCKDAKTEVAPATPVALVPEEKVSFSLCALSVSTLTVAKIRKVYNKLDSKAIAKQLAVSSHENATPVKLIHNAAGHLNGPARTIGAAVIGYLGVRTFVPKPVATNLQYVGGAAAILGLVAMASDVEGLYAAVKALVCVVKSNPLASKEMERIKGYQLLAMLLKKKRSLLNSHILHLTFSLVGTVDSGHETSIIPNSTAFQDLLCDFEVWLHAPYELHLSLFEHFSELLTESSEAAKNCKLLREFQLIPKLLLTLRDASLSQPTVAAISNVLSLLLQGFPSPYDLLRFGQFISSTLPTFAVCEKFVVMEISNEEKIDGGNEEDFGGLLSASLILLRNRLLDNLLKLLFTSKEKSSVNVQVCEELVRTLGFDWLLMFMEEHLHSSTVTVALRILVVLLSNQSILNRFREGLCGGGWLDHTDSVLTNKIGTVLGFNVGRCAGGRSTLREINRDACHFPGFPVLQTLLPKHTNVPELYFLLMALFLQQPVTELPDSLQVHFDLDSIWTFIFGLPASSGTLVGSIHSVCTEAAFLLLAMLRSMLNLPWQSEEEGSWLREYPVTLMQFFRYLYHNVPDLAPMWHSPEFLCALAAAVFPFNIRPYSEMVTDLDDEAGSPTEEFKAFAGDSGMNRSQSEYCNVGSKTSLTNHPAKKYVFDFMRVLIMDNMCVTPATKQTPIIDLLLEASPERSTRTQQKEFQSSILDSVMEHLLAADVLLGEDASLPLSTGGSYQILVNNVFYFSQRVVDKLWQGMFNKDSKLVVDFIVQLIGQSKRRSQGLSLDTIYHCLNRTVLYQLCRPHKTVAQQVALLDALRVLTVNRNLVLGPGNHDQDFVACLAHCFICLHSGSSVDGFGLEAEARMTTWHVMMSAENESDSTHSHDVSEGRQLLMKAVNRVWTELMHSKRQMLEDIFKVSLPCNDRGHVDIGTARPALEEPALKSWQNHLAHEKKCISRGEAVAPAAQSKLSRVSSGFGLSKLTGVRRNKKENSLNKNSPTAQETFQWMFTHIAVVRDLVTLQHKEYQERQQNVLKYVTEEWAAIEYELLRERGLWGPPIGSHLDKFTLEMTEGPCRMRKKMVRNDMFYLHYPYVPEAEINTNSVQRPLRYRRAVSYDSKEYYMRLLSGNPGMYQHSVEHSTEGETTQQEPEHGEDTIARVKGLVKAPLKRSRSTADGADEDSQEQLQEQLLESGGPEEEQRTDNTSLLRLLEEGEKIQHMYRCARVQGLDTSEGLLLFGKEHFYVIDGYTMTLSREIRDIDTLPPNLHEAIIPRGARQGQSQLKRTCSIFAYEDIKEVHKRRYLLQPMAVEVFSADGRNYLLAFQKGVRNKVYQRFLAVVPSLADSSESVSGQRPNTSVEQGSGLLSTLVGEKSVTQRWERGEISNFQYLMHLNTLAGRSYNDLMQYPVFPWILADFDSEELDLNNPKTFRNLSKPMGAQTDDRLTQYKKRYKDWEDPNGETPAYHYGTHYSSAMIVASYLVRMEPFTQIFLRLQGGHFDLADRMFHSVREAWLSASKHNMADVKELIPEFFYLPEFLLNSNNFDLGAKQNGTKLGDVILPPWAKGDPREFIRVHRDALECDYVSAHLHEWIDLIFGYKQQGPPAVEAVNVFHHLFYEGQVDIYNINDPLKETATIGFINNFGQIPKQLFKKPHPPKRVRSRTNGELTSIPPSSGSDKIFFHHLDNLRPSLAPVKGFPTPTRFLTFL</sequence>
<dbReference type="PROSITE" id="PS51783">
    <property type="entry name" value="PH_BEACH"/>
    <property type="match status" value="1"/>
</dbReference>
<dbReference type="Pfam" id="PF02138">
    <property type="entry name" value="Beach"/>
    <property type="match status" value="1"/>
</dbReference>
<dbReference type="InterPro" id="IPR011989">
    <property type="entry name" value="ARM-like"/>
</dbReference>
<dbReference type="CDD" id="cd01201">
    <property type="entry name" value="PH_BEACH"/>
    <property type="match status" value="1"/>
</dbReference>
<dbReference type="InterPro" id="IPR056252">
    <property type="entry name" value="Alfy-like_Arm-like"/>
</dbReference>
<dbReference type="InterPro" id="IPR016024">
    <property type="entry name" value="ARM-type_fold"/>
</dbReference>
<feature type="region of interest" description="Disordered" evidence="3">
    <location>
        <begin position="2495"/>
        <end position="2530"/>
    </location>
</feature>
<dbReference type="GO" id="GO:0035973">
    <property type="term" value="P:aggrephagy"/>
    <property type="evidence" value="ECO:0007669"/>
    <property type="project" value="TreeGrafter"/>
</dbReference>
<dbReference type="EMBL" id="HADY01013754">
    <property type="protein sequence ID" value="SBP52239.1"/>
    <property type="molecule type" value="Transcribed_RNA"/>
</dbReference>